<dbReference type="InterPro" id="IPR037066">
    <property type="entry name" value="Plug_dom_sf"/>
</dbReference>
<protein>
    <submittedName>
        <fullName evidence="10">TonB-dependent receptor</fullName>
    </submittedName>
</protein>
<name>A0A9D9HFB9_9BACT</name>
<feature type="signal peptide" evidence="8">
    <location>
        <begin position="1"/>
        <end position="21"/>
    </location>
</feature>
<dbReference type="EMBL" id="JADIMI010000042">
    <property type="protein sequence ID" value="MBO8452115.1"/>
    <property type="molecule type" value="Genomic_DNA"/>
</dbReference>
<proteinExistence type="inferred from homology"/>
<organism evidence="10 11">
    <name type="scientific">Candidatus Cryptobacteroides intestinavium</name>
    <dbReference type="NCBI Taxonomy" id="2840766"/>
    <lineage>
        <taxon>Bacteria</taxon>
        <taxon>Pseudomonadati</taxon>
        <taxon>Bacteroidota</taxon>
        <taxon>Bacteroidia</taxon>
        <taxon>Bacteroidales</taxon>
        <taxon>Candidatus Cryptobacteroides</taxon>
    </lineage>
</organism>
<gene>
    <name evidence="10" type="ORF">IAC06_04430</name>
</gene>
<dbReference type="PROSITE" id="PS52016">
    <property type="entry name" value="TONB_DEPENDENT_REC_3"/>
    <property type="match status" value="1"/>
</dbReference>
<keyword evidence="6 7" id="KW-0998">Cell outer membrane</keyword>
<keyword evidence="3 7" id="KW-1134">Transmembrane beta strand</keyword>
<keyword evidence="4 7" id="KW-0812">Transmembrane</keyword>
<evidence type="ECO:0000259" key="9">
    <source>
        <dbReference type="Pfam" id="PF07715"/>
    </source>
</evidence>
<dbReference type="GO" id="GO:0009279">
    <property type="term" value="C:cell outer membrane"/>
    <property type="evidence" value="ECO:0007669"/>
    <property type="project" value="UniProtKB-SubCell"/>
</dbReference>
<keyword evidence="10" id="KW-0675">Receptor</keyword>
<dbReference type="Gene3D" id="2.170.130.10">
    <property type="entry name" value="TonB-dependent receptor, plug domain"/>
    <property type="match status" value="1"/>
</dbReference>
<keyword evidence="5 7" id="KW-0472">Membrane</keyword>
<dbReference type="Gene3D" id="2.40.170.20">
    <property type="entry name" value="TonB-dependent receptor, beta-barrel domain"/>
    <property type="match status" value="1"/>
</dbReference>
<dbReference type="InterPro" id="IPR039426">
    <property type="entry name" value="TonB-dep_rcpt-like"/>
</dbReference>
<evidence type="ECO:0000256" key="1">
    <source>
        <dbReference type="ARBA" id="ARBA00004571"/>
    </source>
</evidence>
<dbReference type="InterPro" id="IPR036942">
    <property type="entry name" value="Beta-barrel_TonB_sf"/>
</dbReference>
<keyword evidence="8" id="KW-0732">Signal</keyword>
<dbReference type="Gene3D" id="2.60.40.1120">
    <property type="entry name" value="Carboxypeptidase-like, regulatory domain"/>
    <property type="match status" value="1"/>
</dbReference>
<comment type="similarity">
    <text evidence="7">Belongs to the TonB-dependent receptor family.</text>
</comment>
<evidence type="ECO:0000256" key="8">
    <source>
        <dbReference type="SAM" id="SignalP"/>
    </source>
</evidence>
<dbReference type="SUPFAM" id="SSF49464">
    <property type="entry name" value="Carboxypeptidase regulatory domain-like"/>
    <property type="match status" value="1"/>
</dbReference>
<feature type="domain" description="TonB-dependent receptor plug" evidence="9">
    <location>
        <begin position="119"/>
        <end position="242"/>
    </location>
</feature>
<dbReference type="NCBIfam" id="TIGR04057">
    <property type="entry name" value="SusC_RagA_signa"/>
    <property type="match status" value="1"/>
</dbReference>
<reference evidence="10" key="1">
    <citation type="submission" date="2020-10" db="EMBL/GenBank/DDBJ databases">
        <authorList>
            <person name="Gilroy R."/>
        </authorList>
    </citation>
    <scope>NUCLEOTIDE SEQUENCE</scope>
    <source>
        <strain evidence="10">B1-20833</strain>
    </source>
</reference>
<dbReference type="SUPFAM" id="SSF56935">
    <property type="entry name" value="Porins"/>
    <property type="match status" value="1"/>
</dbReference>
<dbReference type="Pfam" id="PF07715">
    <property type="entry name" value="Plug"/>
    <property type="match status" value="1"/>
</dbReference>
<evidence type="ECO:0000256" key="6">
    <source>
        <dbReference type="ARBA" id="ARBA00023237"/>
    </source>
</evidence>
<evidence type="ECO:0000256" key="5">
    <source>
        <dbReference type="ARBA" id="ARBA00023136"/>
    </source>
</evidence>
<comment type="caution">
    <text evidence="10">The sequence shown here is derived from an EMBL/GenBank/DDBJ whole genome shotgun (WGS) entry which is preliminary data.</text>
</comment>
<keyword evidence="2 7" id="KW-0813">Transport</keyword>
<evidence type="ECO:0000256" key="4">
    <source>
        <dbReference type="ARBA" id="ARBA00022692"/>
    </source>
</evidence>
<sequence length="1072" mass="117574">MLSAAVLLFPASGFSAESASAADQPDGKVVITGTVTDDQGQPLVGAAVIEEGVNGTVTNGDGQFSISVADTSVPLHISYLGYVSQEIVPGTRTRLDIVLLPDENYLDDVVVIGYGTRDRRSITTSIASVRSDEIEVLAPVATSVQDLLGGAAKGVLVTQNSGAPGAVSSINIRGITSPYPNFNTGIANNAPLYVIDGVAQFVDDTQAINPLQSLSPNEIESIDILKDASATAIYGSRGANGVIIVNTKKGRQGDRISVEFGYSVSIANPVKTYDPLDNEEYLNVQAESLQGSAAAIQETLNGYNYLLDTYTASVLVPYGLDQSTFEYTGLNRSMYGTASTDWDSLVRNRNAMSHTYYLAVRGGTRKSDYSVSFNGINQEGLYLQDNMQTYNGRVSVNTQISPAIKFGALMNYSYSRRDNSQMDELYGPTRNYKFAPDIDPYGEDGEPNRIDVSVPNMMEGTTTASPLGLLAVRNSDEATQVSFSAYTDIRLMQRQYHELKLHADISANIYSSDNSSFIPASTQLTYPDYLGVNIPTNLSVSEGRTVNTSINFRLDYDFNRDDHSLNAILGYSSDRNSSVYSMQMYTGFPDDKVLTQPSAAQAYAGGSDSVYRGGLNSVFARASYNYAGRYFADLSLRADQSSKFGPNNRWAVLPAVSAGWMISEESFMENAYWVNMLKLRLGWGRSGSTNVPDFSYIQYYEVNTGEGGNIYGDNSAVVLRNLLPNPDLRWEVTDEWNVGLDFSLLDDRLYGSVDAYYRYTDGALAPAPHSLESGISMYYDNVIDMSNRGVEISLGGDIVRTRDFTFSSTINLSLNRNRVESLNSAQLDETYQDLIVVGQPTGVVKGYVVDHIAQNVEEIQELDAEAQEAGFSSYQSMQIGVGDYIMKDTNGDGHITSDDRVVIASPEPKFFGGWNNRFTWKNLTLSVLFQYSVGSKAVYSAVQNDLASSFQESISREVYGNTWTPERTDARYPRLAAMVYNYNSATCDRFVFDASYFRLKNLTLGYTLPDRWTKALHASSLSVFFTATNLFTVTPWPGIDPETIGSMVVDMGINNDPYPLARSFTFGVNLKF</sequence>
<dbReference type="AlphaFoldDB" id="A0A9D9HFB9"/>
<evidence type="ECO:0000256" key="3">
    <source>
        <dbReference type="ARBA" id="ARBA00022452"/>
    </source>
</evidence>
<dbReference type="Pfam" id="PF13715">
    <property type="entry name" value="CarbopepD_reg_2"/>
    <property type="match status" value="1"/>
</dbReference>
<evidence type="ECO:0000313" key="11">
    <source>
        <dbReference type="Proteomes" id="UP000823661"/>
    </source>
</evidence>
<dbReference type="InterPro" id="IPR023996">
    <property type="entry name" value="TonB-dep_OMP_SusC/RagA"/>
</dbReference>
<evidence type="ECO:0000256" key="7">
    <source>
        <dbReference type="PROSITE-ProRule" id="PRU01360"/>
    </source>
</evidence>
<reference evidence="10" key="2">
    <citation type="journal article" date="2021" name="PeerJ">
        <title>Extensive microbial diversity within the chicken gut microbiome revealed by metagenomics and culture.</title>
        <authorList>
            <person name="Gilroy R."/>
            <person name="Ravi A."/>
            <person name="Getino M."/>
            <person name="Pursley I."/>
            <person name="Horton D.L."/>
            <person name="Alikhan N.F."/>
            <person name="Baker D."/>
            <person name="Gharbi K."/>
            <person name="Hall N."/>
            <person name="Watson M."/>
            <person name="Adriaenssens E.M."/>
            <person name="Foster-Nyarko E."/>
            <person name="Jarju S."/>
            <person name="Secka A."/>
            <person name="Antonio M."/>
            <person name="Oren A."/>
            <person name="Chaudhuri R.R."/>
            <person name="La Ragione R."/>
            <person name="Hildebrand F."/>
            <person name="Pallen M.J."/>
        </authorList>
    </citation>
    <scope>NUCLEOTIDE SEQUENCE</scope>
    <source>
        <strain evidence="10">B1-20833</strain>
    </source>
</reference>
<dbReference type="InterPro" id="IPR012910">
    <property type="entry name" value="Plug_dom"/>
</dbReference>
<dbReference type="InterPro" id="IPR023997">
    <property type="entry name" value="TonB-dep_OMP_SusC/RagA_CS"/>
</dbReference>
<dbReference type="InterPro" id="IPR008969">
    <property type="entry name" value="CarboxyPept-like_regulatory"/>
</dbReference>
<feature type="chain" id="PRO_5038506546" evidence="8">
    <location>
        <begin position="22"/>
        <end position="1072"/>
    </location>
</feature>
<comment type="subcellular location">
    <subcellularLocation>
        <location evidence="1 7">Cell outer membrane</location>
        <topology evidence="1 7">Multi-pass membrane protein</topology>
    </subcellularLocation>
</comment>
<dbReference type="Proteomes" id="UP000823661">
    <property type="component" value="Unassembled WGS sequence"/>
</dbReference>
<evidence type="ECO:0000256" key="2">
    <source>
        <dbReference type="ARBA" id="ARBA00022448"/>
    </source>
</evidence>
<dbReference type="NCBIfam" id="TIGR04056">
    <property type="entry name" value="OMP_RagA_SusC"/>
    <property type="match status" value="1"/>
</dbReference>
<evidence type="ECO:0000313" key="10">
    <source>
        <dbReference type="EMBL" id="MBO8452115.1"/>
    </source>
</evidence>
<accession>A0A9D9HFB9</accession>